<feature type="chain" id="PRO_5001691781" evidence="4">
    <location>
        <begin position="25"/>
        <end position="342"/>
    </location>
</feature>
<dbReference type="InterPro" id="IPR004682">
    <property type="entry name" value="TRAP_DctP"/>
</dbReference>
<proteinExistence type="inferred from homology"/>
<dbReference type="PANTHER" id="PTHR33376">
    <property type="match status" value="1"/>
</dbReference>
<dbReference type="Gene3D" id="3.40.190.170">
    <property type="entry name" value="Bacterial extracellular solute-binding protein, family 7"/>
    <property type="match status" value="1"/>
</dbReference>
<dbReference type="NCBIfam" id="TIGR00787">
    <property type="entry name" value="dctP"/>
    <property type="match status" value="1"/>
</dbReference>
<accession>A0A073IS18</accession>
<keyword evidence="6" id="KW-1185">Reference proteome</keyword>
<evidence type="ECO:0000256" key="3">
    <source>
        <dbReference type="ARBA" id="ARBA00022729"/>
    </source>
</evidence>
<dbReference type="GeneID" id="90982797"/>
<keyword evidence="2" id="KW-0813">Transport</keyword>
<evidence type="ECO:0000313" key="5">
    <source>
        <dbReference type="EMBL" id="KEJ93133.1"/>
    </source>
</evidence>
<comment type="similarity">
    <text evidence="1">Belongs to the bacterial solute-binding protein 7 family.</text>
</comment>
<dbReference type="CDD" id="cd13679">
    <property type="entry name" value="PBP2_TRAP_YiaO_like"/>
    <property type="match status" value="1"/>
</dbReference>
<dbReference type="GO" id="GO:0030288">
    <property type="term" value="C:outer membrane-bounded periplasmic space"/>
    <property type="evidence" value="ECO:0007669"/>
    <property type="project" value="InterPro"/>
</dbReference>
<dbReference type="InterPro" id="IPR018389">
    <property type="entry name" value="DctP_fam"/>
</dbReference>
<evidence type="ECO:0000313" key="6">
    <source>
        <dbReference type="Proteomes" id="UP000027665"/>
    </source>
</evidence>
<dbReference type="PATRIC" id="fig|2754.20.peg.502"/>
<evidence type="ECO:0000256" key="2">
    <source>
        <dbReference type="ARBA" id="ARBA00022448"/>
    </source>
</evidence>
<comment type="caution">
    <text evidence="5">The sequence shown here is derived from an EMBL/GenBank/DDBJ whole genome shotgun (WGS) entry which is preliminary data.</text>
</comment>
<evidence type="ECO:0000256" key="1">
    <source>
        <dbReference type="ARBA" id="ARBA00009023"/>
    </source>
</evidence>
<reference evidence="5 6" key="1">
    <citation type="submission" date="2014-04" db="EMBL/GenBank/DDBJ databases">
        <title>Draft Genome Sequence of Synergistes jonesii.</title>
        <authorList>
            <person name="Coil D.A."/>
            <person name="Eisen J.A."/>
            <person name="Holland-Moritz H.E."/>
        </authorList>
    </citation>
    <scope>NUCLEOTIDE SEQUENCE [LARGE SCALE GENOMIC DNA]</scope>
    <source>
        <strain evidence="5 6">78-1</strain>
    </source>
</reference>
<dbReference type="NCBIfam" id="NF037995">
    <property type="entry name" value="TRAP_S1"/>
    <property type="match status" value="1"/>
</dbReference>
<dbReference type="PANTHER" id="PTHR33376:SF7">
    <property type="entry name" value="C4-DICARBOXYLATE-BINDING PROTEIN DCTB"/>
    <property type="match status" value="1"/>
</dbReference>
<dbReference type="eggNOG" id="COG1638">
    <property type="taxonomic scope" value="Bacteria"/>
</dbReference>
<dbReference type="Pfam" id="PF03480">
    <property type="entry name" value="DctP"/>
    <property type="match status" value="1"/>
</dbReference>
<feature type="signal peptide" evidence="4">
    <location>
        <begin position="1"/>
        <end position="24"/>
    </location>
</feature>
<keyword evidence="5" id="KW-0675">Receptor</keyword>
<dbReference type="PIRSF" id="PIRSF006470">
    <property type="entry name" value="DctB"/>
    <property type="match status" value="1"/>
</dbReference>
<organism evidence="5 6">
    <name type="scientific">Synergistes jonesii</name>
    <dbReference type="NCBI Taxonomy" id="2754"/>
    <lineage>
        <taxon>Bacteria</taxon>
        <taxon>Thermotogati</taxon>
        <taxon>Synergistota</taxon>
        <taxon>Synergistia</taxon>
        <taxon>Synergistales</taxon>
        <taxon>Synergistaceae</taxon>
        <taxon>Synergistes</taxon>
    </lineage>
</organism>
<dbReference type="AlphaFoldDB" id="A0A073IS18"/>
<name>A0A073IS18_9BACT</name>
<sequence length="342" mass="37935">MKKVTTAAIISILALMLSVSGALAAQKVNVRISACNSLTHPQTIGLDVMKRYVEAKTGGNVVIKIFPNSQLGSEEESLSQVQTGSLEMATASIGPVTTFQKKFFVLDIPFLFNSYNEAWMVMDSKVGRDLLDSLEQSGLKGLCFMENGFRHVTSSVKPINTIADFKGLKIRTMQAPMHMANFAALGANPTPVPWSELYLSMQQKIVDGEENPIANMWDLNMYEVQKYVSLTRHIYDGMPLVANLKWFNKLPKEYQEAIMVGAILGQNYSRFVNAGREDAILAKLKQKGMKINTPTAAAMNEIKKKSQPVVIEKVKKETSKEYVDKFLKDVNAVKADTLKGLK</sequence>
<dbReference type="STRING" id="2754.EH55_12560"/>
<dbReference type="EMBL" id="JMKI01000006">
    <property type="protein sequence ID" value="KEJ93133.1"/>
    <property type="molecule type" value="Genomic_DNA"/>
</dbReference>
<dbReference type="Proteomes" id="UP000027665">
    <property type="component" value="Unassembled WGS sequence"/>
</dbReference>
<keyword evidence="3 4" id="KW-0732">Signal</keyword>
<dbReference type="GO" id="GO:0055085">
    <property type="term" value="P:transmembrane transport"/>
    <property type="evidence" value="ECO:0007669"/>
    <property type="project" value="InterPro"/>
</dbReference>
<dbReference type="InterPro" id="IPR038404">
    <property type="entry name" value="TRAP_DctP_sf"/>
</dbReference>
<protein>
    <submittedName>
        <fullName evidence="5">DctP family TRAP transporter solute receptor</fullName>
    </submittedName>
</protein>
<dbReference type="OrthoDB" id="89872at2"/>
<evidence type="ECO:0000256" key="4">
    <source>
        <dbReference type="SAM" id="SignalP"/>
    </source>
</evidence>
<dbReference type="RefSeq" id="WP_037974478.1">
    <property type="nucleotide sequence ID" value="NZ_CALIAO010000046.1"/>
</dbReference>
<gene>
    <name evidence="5" type="ORF">EH55_12560</name>
</gene>